<organism evidence="1 2">
    <name type="scientific">Catharanthus roseus</name>
    <name type="common">Madagascar periwinkle</name>
    <name type="synonym">Vinca rosea</name>
    <dbReference type="NCBI Taxonomy" id="4058"/>
    <lineage>
        <taxon>Eukaryota</taxon>
        <taxon>Viridiplantae</taxon>
        <taxon>Streptophyta</taxon>
        <taxon>Embryophyta</taxon>
        <taxon>Tracheophyta</taxon>
        <taxon>Spermatophyta</taxon>
        <taxon>Magnoliopsida</taxon>
        <taxon>eudicotyledons</taxon>
        <taxon>Gunneridae</taxon>
        <taxon>Pentapetalae</taxon>
        <taxon>asterids</taxon>
        <taxon>lamiids</taxon>
        <taxon>Gentianales</taxon>
        <taxon>Apocynaceae</taxon>
        <taxon>Rauvolfioideae</taxon>
        <taxon>Vinceae</taxon>
        <taxon>Catharanthinae</taxon>
        <taxon>Catharanthus</taxon>
    </lineage>
</organism>
<keyword evidence="2" id="KW-1185">Reference proteome</keyword>
<proteinExistence type="predicted"/>
<comment type="caution">
    <text evidence="1">The sequence shown here is derived from an EMBL/GenBank/DDBJ whole genome shotgun (WGS) entry which is preliminary data.</text>
</comment>
<accession>A0ACC0AAT7</accession>
<name>A0ACC0AAT7_CATRO</name>
<evidence type="ECO:0000313" key="1">
    <source>
        <dbReference type="EMBL" id="KAI5656611.1"/>
    </source>
</evidence>
<reference evidence="2" key="1">
    <citation type="journal article" date="2023" name="Nat. Plants">
        <title>Single-cell RNA sequencing provides a high-resolution roadmap for understanding the multicellular compartmentation of specialized metabolism.</title>
        <authorList>
            <person name="Sun S."/>
            <person name="Shen X."/>
            <person name="Li Y."/>
            <person name="Li Y."/>
            <person name="Wang S."/>
            <person name="Li R."/>
            <person name="Zhang H."/>
            <person name="Shen G."/>
            <person name="Guo B."/>
            <person name="Wei J."/>
            <person name="Xu J."/>
            <person name="St-Pierre B."/>
            <person name="Chen S."/>
            <person name="Sun C."/>
        </authorList>
    </citation>
    <scope>NUCLEOTIDE SEQUENCE [LARGE SCALE GENOMIC DNA]</scope>
</reference>
<sequence length="165" mass="19420">MNKLDAARREEASIIGKRKTTEKLKKKLIMPLIPEEQVFPRVEEQEIPLTEGRSDRLECIELEELVEGYNRIVRKEMEEKELEKTRREQVITLDQVKVLERKLADIEATNAKLVETNSSLTEINERLTDDCAVKDRRIQSLNDLHPNHTKKFKSIKWNWLRSVGK</sequence>
<dbReference type="EMBL" id="CM044706">
    <property type="protein sequence ID" value="KAI5656611.1"/>
    <property type="molecule type" value="Genomic_DNA"/>
</dbReference>
<gene>
    <name evidence="1" type="ORF">M9H77_25404</name>
</gene>
<evidence type="ECO:0000313" key="2">
    <source>
        <dbReference type="Proteomes" id="UP001060085"/>
    </source>
</evidence>
<protein>
    <submittedName>
        <fullName evidence="1">Uncharacterized protein</fullName>
    </submittedName>
</protein>
<dbReference type="Proteomes" id="UP001060085">
    <property type="component" value="Linkage Group LG06"/>
</dbReference>